<dbReference type="SMART" id="SM00382">
    <property type="entry name" value="AAA"/>
    <property type="match status" value="1"/>
</dbReference>
<dbReference type="InterPro" id="IPR003439">
    <property type="entry name" value="ABC_transporter-like_ATP-bd"/>
</dbReference>
<evidence type="ECO:0000256" key="5">
    <source>
        <dbReference type="ARBA" id="ARBA00022741"/>
    </source>
</evidence>
<dbReference type="PANTHER" id="PTHR43297">
    <property type="entry name" value="OLIGOPEPTIDE TRANSPORT ATP-BINDING PROTEIN APPD"/>
    <property type="match status" value="1"/>
</dbReference>
<dbReference type="RefSeq" id="WP_119949197.1">
    <property type="nucleotide sequence ID" value="NZ_QZEZ01000001.1"/>
</dbReference>
<feature type="domain" description="ABC transporter" evidence="8">
    <location>
        <begin position="18"/>
        <end position="269"/>
    </location>
</feature>
<dbReference type="EMBL" id="QZEZ01000001">
    <property type="protein sequence ID" value="RJK98272.1"/>
    <property type="molecule type" value="Genomic_DNA"/>
</dbReference>
<dbReference type="Gene3D" id="3.40.50.300">
    <property type="entry name" value="P-loop containing nucleotide triphosphate hydrolases"/>
    <property type="match status" value="1"/>
</dbReference>
<dbReference type="InterPro" id="IPR050388">
    <property type="entry name" value="ABC_Ni/Peptide_Import"/>
</dbReference>
<keyword evidence="3" id="KW-0813">Transport</keyword>
<dbReference type="Pfam" id="PF00005">
    <property type="entry name" value="ABC_tran"/>
    <property type="match status" value="1"/>
</dbReference>
<dbReference type="SUPFAM" id="SSF52540">
    <property type="entry name" value="P-loop containing nucleoside triphosphate hydrolases"/>
    <property type="match status" value="1"/>
</dbReference>
<dbReference type="OrthoDB" id="8481147at2"/>
<comment type="caution">
    <text evidence="9">The sequence shown here is derived from an EMBL/GenBank/DDBJ whole genome shotgun (WGS) entry which is preliminary data.</text>
</comment>
<dbReference type="CDD" id="cd03257">
    <property type="entry name" value="ABC_NikE_OppD_transporters"/>
    <property type="match status" value="1"/>
</dbReference>
<evidence type="ECO:0000313" key="9">
    <source>
        <dbReference type="EMBL" id="RJK98272.1"/>
    </source>
</evidence>
<dbReference type="PROSITE" id="PS50893">
    <property type="entry name" value="ABC_TRANSPORTER_2"/>
    <property type="match status" value="1"/>
</dbReference>
<dbReference type="GO" id="GO:0016887">
    <property type="term" value="F:ATP hydrolysis activity"/>
    <property type="evidence" value="ECO:0007669"/>
    <property type="project" value="InterPro"/>
</dbReference>
<reference evidence="9 10" key="1">
    <citation type="submission" date="2018-09" db="EMBL/GenBank/DDBJ databases">
        <title>YIM 75000 draft genome.</title>
        <authorList>
            <person name="Tang S."/>
            <person name="Feng Y."/>
        </authorList>
    </citation>
    <scope>NUCLEOTIDE SEQUENCE [LARGE SCALE GENOMIC DNA]</scope>
    <source>
        <strain evidence="9 10">YIM 75000</strain>
    </source>
</reference>
<keyword evidence="7" id="KW-0472">Membrane</keyword>
<evidence type="ECO:0000259" key="8">
    <source>
        <dbReference type="PROSITE" id="PS50893"/>
    </source>
</evidence>
<name>A0A3A3Z4B4_9ACTN</name>
<evidence type="ECO:0000256" key="2">
    <source>
        <dbReference type="ARBA" id="ARBA00005417"/>
    </source>
</evidence>
<dbReference type="GO" id="GO:0005524">
    <property type="term" value="F:ATP binding"/>
    <property type="evidence" value="ECO:0007669"/>
    <property type="project" value="UniProtKB-KW"/>
</dbReference>
<protein>
    <submittedName>
        <fullName evidence="9">ABC transporter ATP-binding protein</fullName>
    </submittedName>
</protein>
<organism evidence="9 10">
    <name type="scientific">Vallicoccus soli</name>
    <dbReference type="NCBI Taxonomy" id="2339232"/>
    <lineage>
        <taxon>Bacteria</taxon>
        <taxon>Bacillati</taxon>
        <taxon>Actinomycetota</taxon>
        <taxon>Actinomycetes</taxon>
        <taxon>Motilibacterales</taxon>
        <taxon>Vallicoccaceae</taxon>
        <taxon>Vallicoccus</taxon>
    </lineage>
</organism>
<comment type="similarity">
    <text evidence="2">Belongs to the ABC transporter superfamily.</text>
</comment>
<evidence type="ECO:0000256" key="4">
    <source>
        <dbReference type="ARBA" id="ARBA00022475"/>
    </source>
</evidence>
<dbReference type="GO" id="GO:0015833">
    <property type="term" value="P:peptide transport"/>
    <property type="evidence" value="ECO:0007669"/>
    <property type="project" value="InterPro"/>
</dbReference>
<gene>
    <name evidence="9" type="ORF">D5H78_05140</name>
</gene>
<accession>A0A3A3Z4B4</accession>
<keyword evidence="5" id="KW-0547">Nucleotide-binding</keyword>
<dbReference type="InterPro" id="IPR003593">
    <property type="entry name" value="AAA+_ATPase"/>
</dbReference>
<dbReference type="FunFam" id="3.40.50.300:FF:000016">
    <property type="entry name" value="Oligopeptide ABC transporter ATP-binding component"/>
    <property type="match status" value="1"/>
</dbReference>
<dbReference type="InterPro" id="IPR013563">
    <property type="entry name" value="Oligopep_ABC_C"/>
</dbReference>
<dbReference type="PROSITE" id="PS00211">
    <property type="entry name" value="ABC_TRANSPORTER_1"/>
    <property type="match status" value="1"/>
</dbReference>
<evidence type="ECO:0000256" key="3">
    <source>
        <dbReference type="ARBA" id="ARBA00022448"/>
    </source>
</evidence>
<evidence type="ECO:0000313" key="10">
    <source>
        <dbReference type="Proteomes" id="UP000265614"/>
    </source>
</evidence>
<dbReference type="PANTHER" id="PTHR43297:SF2">
    <property type="entry name" value="DIPEPTIDE TRANSPORT ATP-BINDING PROTEIN DPPD"/>
    <property type="match status" value="1"/>
</dbReference>
<dbReference type="InterPro" id="IPR027417">
    <property type="entry name" value="P-loop_NTPase"/>
</dbReference>
<comment type="subcellular location">
    <subcellularLocation>
        <location evidence="1">Cell membrane</location>
        <topology evidence="1">Peripheral membrane protein</topology>
    </subcellularLocation>
</comment>
<dbReference type="NCBIfam" id="TIGR01727">
    <property type="entry name" value="oligo_HPY"/>
    <property type="match status" value="1"/>
</dbReference>
<keyword evidence="6 9" id="KW-0067">ATP-binding</keyword>
<dbReference type="GO" id="GO:0005886">
    <property type="term" value="C:plasma membrane"/>
    <property type="evidence" value="ECO:0007669"/>
    <property type="project" value="UniProtKB-SubCell"/>
</dbReference>
<dbReference type="AlphaFoldDB" id="A0A3A3Z4B4"/>
<dbReference type="Pfam" id="PF08352">
    <property type="entry name" value="oligo_HPY"/>
    <property type="match status" value="1"/>
</dbReference>
<evidence type="ECO:0000256" key="7">
    <source>
        <dbReference type="ARBA" id="ARBA00023136"/>
    </source>
</evidence>
<evidence type="ECO:0000256" key="6">
    <source>
        <dbReference type="ARBA" id="ARBA00022840"/>
    </source>
</evidence>
<evidence type="ECO:0000256" key="1">
    <source>
        <dbReference type="ARBA" id="ARBA00004202"/>
    </source>
</evidence>
<dbReference type="Proteomes" id="UP000265614">
    <property type="component" value="Unassembled WGS sequence"/>
</dbReference>
<dbReference type="InterPro" id="IPR017871">
    <property type="entry name" value="ABC_transporter-like_CS"/>
</dbReference>
<keyword evidence="10" id="KW-1185">Reference proteome</keyword>
<proteinExistence type="inferred from homology"/>
<sequence>MTPPAPAAPVAGTDVPALAVRDLAVRFPGRRGRPDARVVNGISYDVRRGETLAVVGESGSGKTVSVLSMLGLVPGGAEVTGRALLDGRDLLAMAPEELRRVRGPGVGVVFQDPMTSLNPVLTVGRQLTEGMQEHLGLSGAAARERALDLLGRVGIPDPRRRLDEHPHQLSGGMRQRVMIAIGISCDPDVLVADEATTALDVTVQAQILELVADLQRELGTAVVWITHDLGVVAGIADRVVVMYAGRVVEDGPVEALFDDPRHPYTVGLLGSLPVLGREDEELAAIPGLPPDPARLPPGCAFRPRCPVAAAGRGDARCDEQVPPLRPVGPAHAAATFCEVRR</sequence>
<keyword evidence="4" id="KW-1003">Cell membrane</keyword>